<dbReference type="InterPro" id="IPR009053">
    <property type="entry name" value="Prefoldin"/>
</dbReference>
<keyword evidence="4" id="KW-0175">Coiled coil</keyword>
<name>A0AA35XEY9_GEOBA</name>
<feature type="coiled-coil region" evidence="4">
    <location>
        <begin position="81"/>
        <end position="115"/>
    </location>
</feature>
<evidence type="ECO:0000256" key="1">
    <source>
        <dbReference type="ARBA" id="ARBA00008045"/>
    </source>
</evidence>
<comment type="caution">
    <text evidence="5">The sequence shown here is derived from an EMBL/GenBank/DDBJ whole genome shotgun (WGS) entry which is preliminary data.</text>
</comment>
<dbReference type="Pfam" id="PF01920">
    <property type="entry name" value="Prefoldin_2"/>
    <property type="match status" value="1"/>
</dbReference>
<dbReference type="Gene3D" id="1.10.287.370">
    <property type="match status" value="1"/>
</dbReference>
<evidence type="ECO:0000256" key="2">
    <source>
        <dbReference type="ARBA" id="ARBA00011695"/>
    </source>
</evidence>
<comment type="similarity">
    <text evidence="1">Belongs to the prefoldin subunit beta family.</text>
</comment>
<protein>
    <submittedName>
        <fullName evidence="5">Prefoldin subunit 1</fullName>
    </submittedName>
</protein>
<comment type="subunit">
    <text evidence="2">Heterohexamer of two PFD-alpha type and four PFD-beta type subunits.</text>
</comment>
<dbReference type="AlphaFoldDB" id="A0AA35XEY9"/>
<organism evidence="5 6">
    <name type="scientific">Geodia barretti</name>
    <name type="common">Barrett's horny sponge</name>
    <dbReference type="NCBI Taxonomy" id="519541"/>
    <lineage>
        <taxon>Eukaryota</taxon>
        <taxon>Metazoa</taxon>
        <taxon>Porifera</taxon>
        <taxon>Demospongiae</taxon>
        <taxon>Heteroscleromorpha</taxon>
        <taxon>Tetractinellida</taxon>
        <taxon>Astrophorina</taxon>
        <taxon>Geodiidae</taxon>
        <taxon>Geodia</taxon>
    </lineage>
</organism>
<evidence type="ECO:0000256" key="4">
    <source>
        <dbReference type="SAM" id="Coils"/>
    </source>
</evidence>
<proteinExistence type="inferred from homology"/>
<dbReference type="InterPro" id="IPR002777">
    <property type="entry name" value="PFD_beta-like"/>
</dbReference>
<reference evidence="5" key="1">
    <citation type="submission" date="2023-03" db="EMBL/GenBank/DDBJ databases">
        <authorList>
            <person name="Steffen K."/>
            <person name="Cardenas P."/>
        </authorList>
    </citation>
    <scope>NUCLEOTIDE SEQUENCE</scope>
</reference>
<dbReference type="GO" id="GO:0051082">
    <property type="term" value="F:unfolded protein binding"/>
    <property type="evidence" value="ECO:0007669"/>
    <property type="project" value="InterPro"/>
</dbReference>
<dbReference type="EMBL" id="CASHTH010003761">
    <property type="protein sequence ID" value="CAI8048955.1"/>
    <property type="molecule type" value="Genomic_DNA"/>
</dbReference>
<dbReference type="GO" id="GO:0005737">
    <property type="term" value="C:cytoplasm"/>
    <property type="evidence" value="ECO:0007669"/>
    <property type="project" value="TreeGrafter"/>
</dbReference>
<keyword evidence="6" id="KW-1185">Reference proteome</keyword>
<accession>A0AA35XEY9</accession>
<evidence type="ECO:0000256" key="3">
    <source>
        <dbReference type="ARBA" id="ARBA00023186"/>
    </source>
</evidence>
<gene>
    <name evidence="5" type="ORF">GBAR_LOCUS26971</name>
</gene>
<evidence type="ECO:0000313" key="6">
    <source>
        <dbReference type="Proteomes" id="UP001174909"/>
    </source>
</evidence>
<dbReference type="PANTHER" id="PTHR20903">
    <property type="entry name" value="PREFOLDIN SUBUNIT 1-RELATED"/>
    <property type="match status" value="1"/>
</dbReference>
<dbReference type="PANTHER" id="PTHR20903:SF0">
    <property type="entry name" value="PREFOLDIN SUBUNIT 1"/>
    <property type="match status" value="1"/>
</dbReference>
<dbReference type="GO" id="GO:0016272">
    <property type="term" value="C:prefoldin complex"/>
    <property type="evidence" value="ECO:0007669"/>
    <property type="project" value="InterPro"/>
</dbReference>
<dbReference type="Proteomes" id="UP001174909">
    <property type="component" value="Unassembled WGS sequence"/>
</dbReference>
<dbReference type="GO" id="GO:0044183">
    <property type="term" value="F:protein folding chaperone"/>
    <property type="evidence" value="ECO:0007669"/>
    <property type="project" value="TreeGrafter"/>
</dbReference>
<evidence type="ECO:0000313" key="5">
    <source>
        <dbReference type="EMBL" id="CAI8048955.1"/>
    </source>
</evidence>
<dbReference type="SUPFAM" id="SSF46579">
    <property type="entry name" value="Prefoldin"/>
    <property type="match status" value="1"/>
</dbReference>
<keyword evidence="3" id="KW-0143">Chaperone</keyword>
<sequence length="120" mass="13724">MADEELKKAFSELQVKRMETTQLVAVSEGQRQALQRSITHSQLTCKEITEFPEGTPLYQSVGRMFLLATKEEVKKSLSGNEASAREKIGEIEKNISRWEKALKEQEDSLRELVSHKQSEK</sequence>